<dbReference type="InterPro" id="IPR015421">
    <property type="entry name" value="PyrdxlP-dep_Trfase_major"/>
</dbReference>
<evidence type="ECO:0000256" key="3">
    <source>
        <dbReference type="ARBA" id="ARBA00022898"/>
    </source>
</evidence>
<dbReference type="Proteomes" id="UP000662572">
    <property type="component" value="Unassembled WGS sequence"/>
</dbReference>
<evidence type="ECO:0000256" key="1">
    <source>
        <dbReference type="ARBA" id="ARBA00001933"/>
    </source>
</evidence>
<evidence type="ECO:0000256" key="8">
    <source>
        <dbReference type="PIRSR" id="PIRSR001434-2"/>
    </source>
</evidence>
<dbReference type="InterPro" id="IPR006233">
    <property type="entry name" value="Cys_b_lyase_bac"/>
</dbReference>
<name>A0A918UVB0_9CAUL</name>
<evidence type="ECO:0000256" key="9">
    <source>
        <dbReference type="RuleBase" id="RU362118"/>
    </source>
</evidence>
<dbReference type="PANTHER" id="PTHR43500:SF1">
    <property type="entry name" value="CYSTATHIONINE BETA-LYASE-RELATED"/>
    <property type="match status" value="1"/>
</dbReference>
<comment type="pathway">
    <text evidence="5">Amino-acid biosynthesis; L-methionine biosynthesis via de novo pathway; L-homocysteine from L-cystathionine: step 1/1.</text>
</comment>
<dbReference type="PANTHER" id="PTHR43500">
    <property type="entry name" value="CYSTATHIONINE BETA-LYASE-RELATED"/>
    <property type="match status" value="1"/>
</dbReference>
<keyword evidence="4" id="KW-0456">Lyase</keyword>
<dbReference type="AlphaFoldDB" id="A0A918UVB0"/>
<evidence type="ECO:0000256" key="4">
    <source>
        <dbReference type="ARBA" id="ARBA00023239"/>
    </source>
</evidence>
<comment type="caution">
    <text evidence="10">The sequence shown here is derived from an EMBL/GenBank/DDBJ whole genome shotgun (WGS) entry which is preliminary data.</text>
</comment>
<protein>
    <submittedName>
        <fullName evidence="10">Cystathionine beta-lyase</fullName>
    </submittedName>
</protein>
<dbReference type="EMBL" id="BMZB01000002">
    <property type="protein sequence ID" value="GGZ35347.1"/>
    <property type="molecule type" value="Genomic_DNA"/>
</dbReference>
<sequence>MKDLSRVVHPPEPNMEGFKSLSVPTYRASTIVFDDAQAYANRKYRGPDGYTYGLHGTPTTKALEDQLTALEGGTRTVIVPSGQAGITIVFLTVLLPGDHVLIPDTAYPPVRGFCENYLKPRGIHYTVYDPMIGAGVADLMQANTKLVWMESPGSTTMEFQDIPAIIAAAHAKGALVGADNTWATPLLFKPLMHGADFVMEALTKYVGGHSDILLGSISVRDVELHRALKATTRMIGIGVSPDDCALALRGMQTMGVRLAHMGKVSTEFAERLVGLSSVERVLHPALASCPGHDYFKRDFVGASGVFSVVLKPAANAAVDAALDTLKTFSIGASWGGTRSLIVPMDIRPDRVAVPWKEDGLILRISVGLEDPADLWADLEVLFAHLNTAVDASDIAAE</sequence>
<dbReference type="InterPro" id="IPR000277">
    <property type="entry name" value="Cys/Met-Metab_PyrdxlP-dep_enz"/>
</dbReference>
<evidence type="ECO:0000256" key="2">
    <source>
        <dbReference type="ARBA" id="ARBA00009077"/>
    </source>
</evidence>
<comment type="catalytic activity">
    <reaction evidence="6">
        <text>L,L-cystathionine + H2O = L-homocysteine + pyruvate + NH4(+)</text>
        <dbReference type="Rhea" id="RHEA:13965"/>
        <dbReference type="ChEBI" id="CHEBI:15361"/>
        <dbReference type="ChEBI" id="CHEBI:15377"/>
        <dbReference type="ChEBI" id="CHEBI:28938"/>
        <dbReference type="ChEBI" id="CHEBI:58161"/>
        <dbReference type="ChEBI" id="CHEBI:58199"/>
    </reaction>
</comment>
<feature type="modified residue" description="N6-(pyridoxal phosphate)lysine" evidence="8">
    <location>
        <position position="204"/>
    </location>
</feature>
<proteinExistence type="inferred from homology"/>
<comment type="catalytic activity">
    <reaction evidence="7">
        <text>an S-substituted L-cysteine + H2O = a thiol + pyruvate + NH4(+)</text>
        <dbReference type="Rhea" id="RHEA:18121"/>
        <dbReference type="ChEBI" id="CHEBI:15361"/>
        <dbReference type="ChEBI" id="CHEBI:15377"/>
        <dbReference type="ChEBI" id="CHEBI:28938"/>
        <dbReference type="ChEBI" id="CHEBI:29256"/>
        <dbReference type="ChEBI" id="CHEBI:58717"/>
        <dbReference type="EC" id="4.4.1.13"/>
    </reaction>
</comment>
<dbReference type="PROSITE" id="PS00868">
    <property type="entry name" value="CYS_MET_METAB_PP"/>
    <property type="match status" value="1"/>
</dbReference>
<dbReference type="InterPro" id="IPR054542">
    <property type="entry name" value="Cys_met_metab_PP"/>
</dbReference>
<reference evidence="10" key="2">
    <citation type="submission" date="2020-09" db="EMBL/GenBank/DDBJ databases">
        <authorList>
            <person name="Sun Q."/>
            <person name="Kim S."/>
        </authorList>
    </citation>
    <scope>NUCLEOTIDE SEQUENCE</scope>
    <source>
        <strain evidence="10">KCTC 32296</strain>
    </source>
</reference>
<dbReference type="GO" id="GO:0030170">
    <property type="term" value="F:pyridoxal phosphate binding"/>
    <property type="evidence" value="ECO:0007669"/>
    <property type="project" value="InterPro"/>
</dbReference>
<dbReference type="NCBIfam" id="TIGR01324">
    <property type="entry name" value="cysta_beta_ly_B"/>
    <property type="match status" value="1"/>
</dbReference>
<dbReference type="Gene3D" id="3.90.1150.10">
    <property type="entry name" value="Aspartate Aminotransferase, domain 1"/>
    <property type="match status" value="1"/>
</dbReference>
<gene>
    <name evidence="10" type="primary">metC</name>
    <name evidence="10" type="ORF">GCM10011273_22320</name>
</gene>
<dbReference type="SUPFAM" id="SSF53383">
    <property type="entry name" value="PLP-dependent transferases"/>
    <property type="match status" value="1"/>
</dbReference>
<dbReference type="Gene3D" id="3.40.640.10">
    <property type="entry name" value="Type I PLP-dependent aspartate aminotransferase-like (Major domain)"/>
    <property type="match status" value="1"/>
</dbReference>
<dbReference type="InterPro" id="IPR015422">
    <property type="entry name" value="PyrdxlP-dep_Trfase_small"/>
</dbReference>
<keyword evidence="3 8" id="KW-0663">Pyridoxal phosphate</keyword>
<dbReference type="GO" id="GO:0019346">
    <property type="term" value="P:transsulfuration"/>
    <property type="evidence" value="ECO:0007669"/>
    <property type="project" value="InterPro"/>
</dbReference>
<dbReference type="GO" id="GO:0019450">
    <property type="term" value="P:L-cysteine catabolic process to pyruvate"/>
    <property type="evidence" value="ECO:0007669"/>
    <property type="project" value="TreeGrafter"/>
</dbReference>
<comment type="cofactor">
    <cofactor evidence="1 9">
        <name>pyridoxal 5'-phosphate</name>
        <dbReference type="ChEBI" id="CHEBI:597326"/>
    </cofactor>
</comment>
<evidence type="ECO:0000256" key="7">
    <source>
        <dbReference type="ARBA" id="ARBA00047625"/>
    </source>
</evidence>
<dbReference type="FunFam" id="3.40.640.10:FF:000046">
    <property type="entry name" value="Cystathionine gamma-lyase"/>
    <property type="match status" value="1"/>
</dbReference>
<evidence type="ECO:0000313" key="10">
    <source>
        <dbReference type="EMBL" id="GGZ35347.1"/>
    </source>
</evidence>
<dbReference type="RefSeq" id="WP_189486506.1">
    <property type="nucleotide sequence ID" value="NZ_BMZB01000002.1"/>
</dbReference>
<keyword evidence="11" id="KW-1185">Reference proteome</keyword>
<evidence type="ECO:0000256" key="6">
    <source>
        <dbReference type="ARBA" id="ARBA00047517"/>
    </source>
</evidence>
<organism evidence="10 11">
    <name type="scientific">Asticcacaulis endophyticus</name>
    <dbReference type="NCBI Taxonomy" id="1395890"/>
    <lineage>
        <taxon>Bacteria</taxon>
        <taxon>Pseudomonadati</taxon>
        <taxon>Pseudomonadota</taxon>
        <taxon>Alphaproteobacteria</taxon>
        <taxon>Caulobacterales</taxon>
        <taxon>Caulobacteraceae</taxon>
        <taxon>Asticcacaulis</taxon>
    </lineage>
</organism>
<reference evidence="10" key="1">
    <citation type="journal article" date="2014" name="Int. J. Syst. Evol. Microbiol.">
        <title>Complete genome sequence of Corynebacterium casei LMG S-19264T (=DSM 44701T), isolated from a smear-ripened cheese.</title>
        <authorList>
            <consortium name="US DOE Joint Genome Institute (JGI-PGF)"/>
            <person name="Walter F."/>
            <person name="Albersmeier A."/>
            <person name="Kalinowski J."/>
            <person name="Ruckert C."/>
        </authorList>
    </citation>
    <scope>NUCLEOTIDE SEQUENCE</scope>
    <source>
        <strain evidence="10">KCTC 32296</strain>
    </source>
</reference>
<dbReference type="Pfam" id="PF01053">
    <property type="entry name" value="Cys_Met_Meta_PP"/>
    <property type="match status" value="1"/>
</dbReference>
<evidence type="ECO:0000256" key="5">
    <source>
        <dbReference type="ARBA" id="ARBA00046315"/>
    </source>
</evidence>
<dbReference type="PIRSF" id="PIRSF001434">
    <property type="entry name" value="CGS"/>
    <property type="match status" value="1"/>
</dbReference>
<comment type="similarity">
    <text evidence="2 9">Belongs to the trans-sulfuration enzymes family.</text>
</comment>
<dbReference type="GO" id="GO:0047804">
    <property type="term" value="F:cysteine-S-conjugate beta-lyase activity"/>
    <property type="evidence" value="ECO:0007669"/>
    <property type="project" value="UniProtKB-EC"/>
</dbReference>
<evidence type="ECO:0000313" key="11">
    <source>
        <dbReference type="Proteomes" id="UP000662572"/>
    </source>
</evidence>
<dbReference type="InterPro" id="IPR015424">
    <property type="entry name" value="PyrdxlP-dep_Trfase"/>
</dbReference>
<accession>A0A918UVB0</accession>